<keyword evidence="3" id="KW-0560">Oxidoreductase</keyword>
<protein>
    <recommendedName>
        <fullName evidence="4">NADP-dependent oxidoreductase domain-containing protein</fullName>
    </recommendedName>
</protein>
<dbReference type="InterPro" id="IPR036812">
    <property type="entry name" value="NAD(P)_OxRdtase_dom_sf"/>
</dbReference>
<comment type="similarity">
    <text evidence="1">Belongs to the aldo/keto reductase family.</text>
</comment>
<evidence type="ECO:0000259" key="4">
    <source>
        <dbReference type="Pfam" id="PF00248"/>
    </source>
</evidence>
<dbReference type="AlphaFoldDB" id="A0A8H7RQP6"/>
<dbReference type="EMBL" id="JAEPRC010000001">
    <property type="protein sequence ID" value="KAG2216014.1"/>
    <property type="molecule type" value="Genomic_DNA"/>
</dbReference>
<gene>
    <name evidence="5" type="ORF">INT46_007074</name>
</gene>
<dbReference type="InterPro" id="IPR023210">
    <property type="entry name" value="NADP_OxRdtase_dom"/>
</dbReference>
<organism evidence="5 6">
    <name type="scientific">Mucor plumbeus</name>
    <dbReference type="NCBI Taxonomy" id="97098"/>
    <lineage>
        <taxon>Eukaryota</taxon>
        <taxon>Fungi</taxon>
        <taxon>Fungi incertae sedis</taxon>
        <taxon>Mucoromycota</taxon>
        <taxon>Mucoromycotina</taxon>
        <taxon>Mucoromycetes</taxon>
        <taxon>Mucorales</taxon>
        <taxon>Mucorineae</taxon>
        <taxon>Mucoraceae</taxon>
        <taxon>Mucor</taxon>
    </lineage>
</organism>
<feature type="domain" description="NADP-dependent oxidoreductase" evidence="4">
    <location>
        <begin position="19"/>
        <end position="81"/>
    </location>
</feature>
<reference evidence="5" key="1">
    <citation type="submission" date="2020-12" db="EMBL/GenBank/DDBJ databases">
        <title>Metabolic potential, ecology and presence of endohyphal bacteria is reflected in genomic diversity of Mucoromycotina.</title>
        <authorList>
            <person name="Muszewska A."/>
            <person name="Okrasinska A."/>
            <person name="Steczkiewicz K."/>
            <person name="Drgas O."/>
            <person name="Orlowska M."/>
            <person name="Perlinska-Lenart U."/>
            <person name="Aleksandrzak-Piekarczyk T."/>
            <person name="Szatraj K."/>
            <person name="Zielenkiewicz U."/>
            <person name="Pilsyk S."/>
            <person name="Malc E."/>
            <person name="Mieczkowski P."/>
            <person name="Kruszewska J.S."/>
            <person name="Biernat P."/>
            <person name="Pawlowska J."/>
        </authorList>
    </citation>
    <scope>NUCLEOTIDE SEQUENCE</scope>
    <source>
        <strain evidence="5">CBS 226.32</strain>
    </source>
</reference>
<sequence length="104" mass="12205">MLPLKMSPPGTEHLESLMKNPIILSIAKKHHRDVSQMNLTWAVQNEVIMIPKNTNIDRMKSNFKINHIELDEDGLQKIAKLELNDVYFNGFFENTYSIDFHIFY</sequence>
<dbReference type="SUPFAM" id="SSF51430">
    <property type="entry name" value="NAD(P)-linked oxidoreductase"/>
    <property type="match status" value="1"/>
</dbReference>
<dbReference type="InterPro" id="IPR020471">
    <property type="entry name" value="AKR"/>
</dbReference>
<evidence type="ECO:0000313" key="5">
    <source>
        <dbReference type="EMBL" id="KAG2216014.1"/>
    </source>
</evidence>
<dbReference type="Proteomes" id="UP000650833">
    <property type="component" value="Unassembled WGS sequence"/>
</dbReference>
<dbReference type="Pfam" id="PF00248">
    <property type="entry name" value="Aldo_ket_red"/>
    <property type="match status" value="1"/>
</dbReference>
<proteinExistence type="inferred from homology"/>
<keyword evidence="6" id="KW-1185">Reference proteome</keyword>
<dbReference type="OrthoDB" id="416253at2759"/>
<evidence type="ECO:0000313" key="6">
    <source>
        <dbReference type="Proteomes" id="UP000650833"/>
    </source>
</evidence>
<dbReference type="GO" id="GO:0016616">
    <property type="term" value="F:oxidoreductase activity, acting on the CH-OH group of donors, NAD or NADP as acceptor"/>
    <property type="evidence" value="ECO:0007669"/>
    <property type="project" value="UniProtKB-ARBA"/>
</dbReference>
<dbReference type="PANTHER" id="PTHR43827">
    <property type="entry name" value="2,5-DIKETO-D-GLUCONIC ACID REDUCTASE"/>
    <property type="match status" value="1"/>
</dbReference>
<dbReference type="Gene3D" id="3.20.20.100">
    <property type="entry name" value="NADP-dependent oxidoreductase domain"/>
    <property type="match status" value="1"/>
</dbReference>
<name>A0A8H7RQP6_9FUNG</name>
<evidence type="ECO:0000256" key="1">
    <source>
        <dbReference type="ARBA" id="ARBA00007905"/>
    </source>
</evidence>
<comment type="caution">
    <text evidence="5">The sequence shown here is derived from an EMBL/GenBank/DDBJ whole genome shotgun (WGS) entry which is preliminary data.</text>
</comment>
<keyword evidence="2" id="KW-0521">NADP</keyword>
<dbReference type="PANTHER" id="PTHR43827:SF3">
    <property type="entry name" value="NADP-DEPENDENT OXIDOREDUCTASE DOMAIN-CONTAINING PROTEIN"/>
    <property type="match status" value="1"/>
</dbReference>
<accession>A0A8H7RQP6</accession>
<evidence type="ECO:0000256" key="3">
    <source>
        <dbReference type="ARBA" id="ARBA00023002"/>
    </source>
</evidence>
<evidence type="ECO:0000256" key="2">
    <source>
        <dbReference type="ARBA" id="ARBA00022857"/>
    </source>
</evidence>